<gene>
    <name evidence="8" type="ORF">ACFSC9_23300</name>
</gene>
<dbReference type="InterPro" id="IPR036259">
    <property type="entry name" value="MFS_trans_sf"/>
</dbReference>
<dbReference type="Pfam" id="PF07690">
    <property type="entry name" value="MFS_1"/>
    <property type="match status" value="1"/>
</dbReference>
<dbReference type="PROSITE" id="PS50850">
    <property type="entry name" value="MFS"/>
    <property type="match status" value="1"/>
</dbReference>
<evidence type="ECO:0000259" key="7">
    <source>
        <dbReference type="PROSITE" id="PS50850"/>
    </source>
</evidence>
<feature type="transmembrane region" description="Helical" evidence="6">
    <location>
        <begin position="87"/>
        <end position="108"/>
    </location>
</feature>
<feature type="transmembrane region" description="Helical" evidence="6">
    <location>
        <begin position="209"/>
        <end position="231"/>
    </location>
</feature>
<comment type="subcellular location">
    <subcellularLocation>
        <location evidence="1">Cell membrane</location>
        <topology evidence="1">Multi-pass membrane protein</topology>
    </subcellularLocation>
</comment>
<feature type="transmembrane region" description="Helical" evidence="6">
    <location>
        <begin position="361"/>
        <end position="382"/>
    </location>
</feature>
<protein>
    <submittedName>
        <fullName evidence="8">MFS transporter</fullName>
    </submittedName>
</protein>
<evidence type="ECO:0000256" key="4">
    <source>
        <dbReference type="ARBA" id="ARBA00022989"/>
    </source>
</evidence>
<proteinExistence type="predicted"/>
<evidence type="ECO:0000256" key="6">
    <source>
        <dbReference type="SAM" id="Phobius"/>
    </source>
</evidence>
<dbReference type="InterPro" id="IPR011701">
    <property type="entry name" value="MFS"/>
</dbReference>
<feature type="transmembrane region" description="Helical" evidence="6">
    <location>
        <begin position="243"/>
        <end position="262"/>
    </location>
</feature>
<reference evidence="9" key="1">
    <citation type="journal article" date="2019" name="Int. J. Syst. Evol. Microbiol.">
        <title>The Global Catalogue of Microorganisms (GCM) 10K type strain sequencing project: providing services to taxonomists for standard genome sequencing and annotation.</title>
        <authorList>
            <consortium name="The Broad Institute Genomics Platform"/>
            <consortium name="The Broad Institute Genome Sequencing Center for Infectious Disease"/>
            <person name="Wu L."/>
            <person name="Ma J."/>
        </authorList>
    </citation>
    <scope>NUCLEOTIDE SEQUENCE [LARGE SCALE GENOMIC DNA]</scope>
    <source>
        <strain evidence="9">CCUG 54950</strain>
    </source>
</reference>
<keyword evidence="2" id="KW-0813">Transport</keyword>
<name>A0ABW4RRF0_9BACL</name>
<dbReference type="EMBL" id="JBHUEH010000032">
    <property type="protein sequence ID" value="MFD1888420.1"/>
    <property type="molecule type" value="Genomic_DNA"/>
</dbReference>
<keyword evidence="9" id="KW-1185">Reference proteome</keyword>
<dbReference type="InterPro" id="IPR001958">
    <property type="entry name" value="Tet-R_TetA/multi-R_MdtG-like"/>
</dbReference>
<keyword evidence="5 6" id="KW-0472">Membrane</keyword>
<dbReference type="PRINTS" id="PR01035">
    <property type="entry name" value="TCRTETA"/>
</dbReference>
<comment type="caution">
    <text evidence="8">The sequence shown here is derived from an EMBL/GenBank/DDBJ whole genome shotgun (WGS) entry which is preliminary data.</text>
</comment>
<dbReference type="RefSeq" id="WP_347323139.1">
    <property type="nucleotide sequence ID" value="NZ_JBCGUH010000001.1"/>
</dbReference>
<feature type="transmembrane region" description="Helical" evidence="6">
    <location>
        <begin position="31"/>
        <end position="50"/>
    </location>
</feature>
<evidence type="ECO:0000256" key="3">
    <source>
        <dbReference type="ARBA" id="ARBA00022692"/>
    </source>
</evidence>
<feature type="transmembrane region" description="Helical" evidence="6">
    <location>
        <begin position="129"/>
        <end position="147"/>
    </location>
</feature>
<sequence>MNIFSILSAFRGITIGLFSPIWILYLNEQGFDLLAIGILGAIFEIARLVFEIPSGTLADKMGVKRTILYSYICSIAVWLFFPFIHMVWVSVLLMLVWALADSLLSGTFETWISQSVPEKHFSKKLMKNSQILIVALILSSIISGHLYKYSPFLPFILVAGIYAIMFFIVLLYSNKGITISQNKEKDHTQEPAIQIIKNSFAIIFSTRRIFSIIIAGFFAALCYDVIMRYWQPYLIQIGASKEFLGYAMAVAGILAFLFLHLTIKLNKFIERKTILSLIVVEILSIAFIFSTAIGLKSLGLIAITFLLAVDDIRSPIINGYLNKFFPSSYKATLFSINSFFGAAGEILSGILFGLIAIKFGILNSFIVAGILLIPSIFLYYNASKNKKIELERDDLITEEKDAI</sequence>
<feature type="transmembrane region" description="Helical" evidence="6">
    <location>
        <begin position="333"/>
        <end position="355"/>
    </location>
</feature>
<dbReference type="Gene3D" id="1.20.1250.20">
    <property type="entry name" value="MFS general substrate transporter like domains"/>
    <property type="match status" value="1"/>
</dbReference>
<feature type="transmembrane region" description="Helical" evidence="6">
    <location>
        <begin position="274"/>
        <end position="293"/>
    </location>
</feature>
<feature type="transmembrane region" description="Helical" evidence="6">
    <location>
        <begin position="299"/>
        <end position="321"/>
    </location>
</feature>
<evidence type="ECO:0000256" key="1">
    <source>
        <dbReference type="ARBA" id="ARBA00004651"/>
    </source>
</evidence>
<organism evidence="8 9">
    <name type="scientific">Paenibacillus wenxiniae</name>
    <dbReference type="NCBI Taxonomy" id="1636843"/>
    <lineage>
        <taxon>Bacteria</taxon>
        <taxon>Bacillati</taxon>
        <taxon>Bacillota</taxon>
        <taxon>Bacilli</taxon>
        <taxon>Bacillales</taxon>
        <taxon>Paenibacillaceae</taxon>
        <taxon>Paenibacillus</taxon>
    </lineage>
</organism>
<dbReference type="Proteomes" id="UP001597233">
    <property type="component" value="Unassembled WGS sequence"/>
</dbReference>
<keyword evidence="3 6" id="KW-0812">Transmembrane</keyword>
<feature type="transmembrane region" description="Helical" evidence="6">
    <location>
        <begin position="153"/>
        <end position="173"/>
    </location>
</feature>
<feature type="transmembrane region" description="Helical" evidence="6">
    <location>
        <begin position="62"/>
        <end position="81"/>
    </location>
</feature>
<dbReference type="PANTHER" id="PTHR23530">
    <property type="entry name" value="TRANSPORT PROTEIN-RELATED"/>
    <property type="match status" value="1"/>
</dbReference>
<evidence type="ECO:0000313" key="8">
    <source>
        <dbReference type="EMBL" id="MFD1888420.1"/>
    </source>
</evidence>
<evidence type="ECO:0000313" key="9">
    <source>
        <dbReference type="Proteomes" id="UP001597233"/>
    </source>
</evidence>
<evidence type="ECO:0000256" key="2">
    <source>
        <dbReference type="ARBA" id="ARBA00022448"/>
    </source>
</evidence>
<dbReference type="SUPFAM" id="SSF103473">
    <property type="entry name" value="MFS general substrate transporter"/>
    <property type="match status" value="1"/>
</dbReference>
<dbReference type="InterPro" id="IPR020846">
    <property type="entry name" value="MFS_dom"/>
</dbReference>
<feature type="transmembrane region" description="Helical" evidence="6">
    <location>
        <begin position="7"/>
        <end position="25"/>
    </location>
</feature>
<feature type="domain" description="Major facilitator superfamily (MFS) profile" evidence="7">
    <location>
        <begin position="1"/>
        <end position="387"/>
    </location>
</feature>
<accession>A0ABW4RRF0</accession>
<dbReference type="PANTHER" id="PTHR23530:SF1">
    <property type="entry name" value="PERMEASE, MAJOR FACILITATOR SUPERFAMILY-RELATED"/>
    <property type="match status" value="1"/>
</dbReference>
<evidence type="ECO:0000256" key="5">
    <source>
        <dbReference type="ARBA" id="ARBA00023136"/>
    </source>
</evidence>
<keyword evidence="4 6" id="KW-1133">Transmembrane helix</keyword>
<dbReference type="InterPro" id="IPR053160">
    <property type="entry name" value="MFS_DHA3_Transporter"/>
</dbReference>